<organism evidence="2 3">
    <name type="scientific">Nocardioides potassii</name>
    <dbReference type="NCBI Taxonomy" id="2911371"/>
    <lineage>
        <taxon>Bacteria</taxon>
        <taxon>Bacillati</taxon>
        <taxon>Actinomycetota</taxon>
        <taxon>Actinomycetes</taxon>
        <taxon>Propionibacteriales</taxon>
        <taxon>Nocardioidaceae</taxon>
        <taxon>Nocardioides</taxon>
    </lineage>
</organism>
<dbReference type="EMBL" id="JAKJHZ010000005">
    <property type="protein sequence ID" value="MCF6376900.1"/>
    <property type="molecule type" value="Genomic_DNA"/>
</dbReference>
<keyword evidence="3" id="KW-1185">Reference proteome</keyword>
<evidence type="ECO:0000313" key="2">
    <source>
        <dbReference type="EMBL" id="MCF6376900.1"/>
    </source>
</evidence>
<comment type="caution">
    <text evidence="2">The sequence shown here is derived from an EMBL/GenBank/DDBJ whole genome shotgun (WGS) entry which is preliminary data.</text>
</comment>
<dbReference type="Proteomes" id="UP001201161">
    <property type="component" value="Unassembled WGS sequence"/>
</dbReference>
<protein>
    <submittedName>
        <fullName evidence="2">Uncharacterized protein</fullName>
    </submittedName>
</protein>
<evidence type="ECO:0000313" key="3">
    <source>
        <dbReference type="Proteomes" id="UP001201161"/>
    </source>
</evidence>
<feature type="compositionally biased region" description="Basic and acidic residues" evidence="1">
    <location>
        <begin position="93"/>
        <end position="106"/>
    </location>
</feature>
<accession>A0ABS9H6P0</accession>
<name>A0ABS9H6P0_9ACTN</name>
<proteinExistence type="predicted"/>
<reference evidence="2 3" key="1">
    <citation type="submission" date="2022-01" db="EMBL/GenBank/DDBJ databases">
        <title>Nocardioides sp. nov., an actinomycete isolated from mining soil.</title>
        <authorList>
            <person name="Liu L."/>
        </authorList>
    </citation>
    <scope>NUCLEOTIDE SEQUENCE [LARGE SCALE GENOMIC DNA]</scope>
    <source>
        <strain evidence="2 3">KLBMP 9356</strain>
    </source>
</reference>
<evidence type="ECO:0000256" key="1">
    <source>
        <dbReference type="SAM" id="MobiDB-lite"/>
    </source>
</evidence>
<gene>
    <name evidence="2" type="ORF">L2K70_04730</name>
</gene>
<feature type="region of interest" description="Disordered" evidence="1">
    <location>
        <begin position="93"/>
        <end position="113"/>
    </location>
</feature>
<dbReference type="RefSeq" id="WP_236399751.1">
    <property type="nucleotide sequence ID" value="NZ_JAKJHZ010000005.1"/>
</dbReference>
<sequence length="113" mass="12412">MAKVKNVSGEDRIVQGRLVLAGALLEVPADEVWSYTIQEPNWAPGDDEARTAHDEAYATAHAVEEAIEENARPAGNASRDVWAAWVVATERATEDDITDMSRDQLRDTYGQEG</sequence>